<organism evidence="1 2">
    <name type="scientific">Pistacia integerrima</name>
    <dbReference type="NCBI Taxonomy" id="434235"/>
    <lineage>
        <taxon>Eukaryota</taxon>
        <taxon>Viridiplantae</taxon>
        <taxon>Streptophyta</taxon>
        <taxon>Embryophyta</taxon>
        <taxon>Tracheophyta</taxon>
        <taxon>Spermatophyta</taxon>
        <taxon>Magnoliopsida</taxon>
        <taxon>eudicotyledons</taxon>
        <taxon>Gunneridae</taxon>
        <taxon>Pentapetalae</taxon>
        <taxon>rosids</taxon>
        <taxon>malvids</taxon>
        <taxon>Sapindales</taxon>
        <taxon>Anacardiaceae</taxon>
        <taxon>Pistacia</taxon>
    </lineage>
</organism>
<evidence type="ECO:0000313" key="2">
    <source>
        <dbReference type="Proteomes" id="UP001163603"/>
    </source>
</evidence>
<keyword evidence="2" id="KW-1185">Reference proteome</keyword>
<sequence>MYMMLDCNAIYPTHSNDVASSTDRDSRSSQSSTSPETSCSLAVTQRAMGGAQALKRIPPINSPHRHPKRGCSSLGKEYHLC</sequence>
<accession>A0ACC0X1Q0</accession>
<comment type="caution">
    <text evidence="1">The sequence shown here is derived from an EMBL/GenBank/DDBJ whole genome shotgun (WGS) entry which is preliminary data.</text>
</comment>
<dbReference type="EMBL" id="CM047750">
    <property type="protein sequence ID" value="KAJ0007774.1"/>
    <property type="molecule type" value="Genomic_DNA"/>
</dbReference>
<dbReference type="Proteomes" id="UP001163603">
    <property type="component" value="Chromosome 15"/>
</dbReference>
<evidence type="ECO:0000313" key="1">
    <source>
        <dbReference type="EMBL" id="KAJ0007774.1"/>
    </source>
</evidence>
<reference evidence="2" key="1">
    <citation type="journal article" date="2023" name="G3 (Bethesda)">
        <title>Genome assembly and association tests identify interacting loci associated with vigor, precocity, and sex in interspecific pistachio rootstocks.</title>
        <authorList>
            <person name="Palmer W."/>
            <person name="Jacygrad E."/>
            <person name="Sagayaradj S."/>
            <person name="Cavanaugh K."/>
            <person name="Han R."/>
            <person name="Bertier L."/>
            <person name="Beede B."/>
            <person name="Kafkas S."/>
            <person name="Golino D."/>
            <person name="Preece J."/>
            <person name="Michelmore R."/>
        </authorList>
    </citation>
    <scope>NUCLEOTIDE SEQUENCE [LARGE SCALE GENOMIC DNA]</scope>
</reference>
<proteinExistence type="predicted"/>
<name>A0ACC0X1Q0_9ROSI</name>
<gene>
    <name evidence="1" type="ORF">Pint_28914</name>
</gene>
<protein>
    <submittedName>
        <fullName evidence="1">Uncharacterized protein</fullName>
    </submittedName>
</protein>